<reference evidence="2 3" key="1">
    <citation type="submission" date="2024-09" db="EMBL/GenBank/DDBJ databases">
        <title>Paenibacillus zeirhizospherea sp. nov., isolated from surface of the maize (Zea mays) roots in a horticulture field, Hungary.</title>
        <authorList>
            <person name="Marton D."/>
            <person name="Farkas M."/>
            <person name="Bedics A."/>
            <person name="Toth E."/>
            <person name="Tancsics A."/>
            <person name="Boka K."/>
            <person name="Marati G."/>
            <person name="Kriszt B."/>
            <person name="Cserhati M."/>
        </authorList>
    </citation>
    <scope>NUCLEOTIDE SEQUENCE [LARGE SCALE GENOMIC DNA]</scope>
    <source>
        <strain evidence="2 3">JCM 18446</strain>
    </source>
</reference>
<proteinExistence type="predicted"/>
<keyword evidence="1" id="KW-0812">Transmembrane</keyword>
<evidence type="ECO:0000313" key="2">
    <source>
        <dbReference type="EMBL" id="MFB5759079.1"/>
    </source>
</evidence>
<organism evidence="2 3">
    <name type="scientific">Paenibacillus medicaginis</name>
    <dbReference type="NCBI Taxonomy" id="1470560"/>
    <lineage>
        <taxon>Bacteria</taxon>
        <taxon>Bacillati</taxon>
        <taxon>Bacillota</taxon>
        <taxon>Bacilli</taxon>
        <taxon>Bacillales</taxon>
        <taxon>Paenibacillaceae</taxon>
        <taxon>Paenibacillus</taxon>
    </lineage>
</organism>
<feature type="transmembrane region" description="Helical" evidence="1">
    <location>
        <begin position="6"/>
        <end position="25"/>
    </location>
</feature>
<protein>
    <recommendedName>
        <fullName evidence="4">Holin</fullName>
    </recommendedName>
</protein>
<evidence type="ECO:0000313" key="3">
    <source>
        <dbReference type="Proteomes" id="UP001580430"/>
    </source>
</evidence>
<dbReference type="EMBL" id="JBHIRY010000001">
    <property type="protein sequence ID" value="MFB5759079.1"/>
    <property type="molecule type" value="Genomic_DNA"/>
</dbReference>
<evidence type="ECO:0000256" key="1">
    <source>
        <dbReference type="SAM" id="Phobius"/>
    </source>
</evidence>
<sequence>MNWDDIKALVTVIGTIFAAIITFSLNRFNRKHKLEVKNLELEQHIKRLNILEKEHELTQKGVELPPRRTRL</sequence>
<dbReference type="RefSeq" id="WP_375518331.1">
    <property type="nucleotide sequence ID" value="NZ_JBHIRY010000001.1"/>
</dbReference>
<keyword evidence="1" id="KW-1133">Transmembrane helix</keyword>
<keyword evidence="3" id="KW-1185">Reference proteome</keyword>
<accession>A0ABV5BUV6</accession>
<evidence type="ECO:0008006" key="4">
    <source>
        <dbReference type="Google" id="ProtNLM"/>
    </source>
</evidence>
<dbReference type="Proteomes" id="UP001580430">
    <property type="component" value="Unassembled WGS sequence"/>
</dbReference>
<comment type="caution">
    <text evidence="2">The sequence shown here is derived from an EMBL/GenBank/DDBJ whole genome shotgun (WGS) entry which is preliminary data.</text>
</comment>
<gene>
    <name evidence="2" type="ORF">ACE5LO_01600</name>
</gene>
<keyword evidence="1" id="KW-0472">Membrane</keyword>
<name>A0ABV5BUV6_9BACL</name>